<dbReference type="InterPro" id="IPR049725">
    <property type="entry name" value="STM3845-like"/>
</dbReference>
<dbReference type="AlphaFoldDB" id="A0A7X2MQW2"/>
<proteinExistence type="predicted"/>
<organism evidence="1 2">
    <name type="scientific">Enterobacter agglomerans</name>
    <name type="common">Erwinia herbicola</name>
    <name type="synonym">Pantoea agglomerans</name>
    <dbReference type="NCBI Taxonomy" id="549"/>
    <lineage>
        <taxon>Bacteria</taxon>
        <taxon>Pseudomonadati</taxon>
        <taxon>Pseudomonadota</taxon>
        <taxon>Gammaproteobacteria</taxon>
        <taxon>Enterobacterales</taxon>
        <taxon>Erwiniaceae</taxon>
        <taxon>Pantoea</taxon>
        <taxon>Pantoea agglomerans group</taxon>
    </lineage>
</organism>
<gene>
    <name evidence="1" type="ORF">GKC49_22175</name>
</gene>
<protein>
    <submittedName>
        <fullName evidence="1">Uncharacterized protein</fullName>
    </submittedName>
</protein>
<accession>A0A7X2MQW2</accession>
<dbReference type="RefSeq" id="WP_033771988.1">
    <property type="nucleotide sequence ID" value="NZ_CP034469.1"/>
</dbReference>
<dbReference type="Proteomes" id="UP000461948">
    <property type="component" value="Unassembled WGS sequence"/>
</dbReference>
<sequence>MIVPFRKSGSELNRALFMLNFFIEKDRVKCPGDVRKFVFLCGANNSKGEPSARRQELIKFAEKDLTNCHFFLAELIFKELSEDDTSPLENLLDIESELSALADYILIILESYSSFTELGAFSYSSELRSKLIVVNNTKYIKEKSFINMGPIKAIMEVNKNGHFMHYKMNESSEAIERADGIGAIFPDLYELLVKPERKQSRTLKKHELNPATNFNKDSIRFIHDIVFTCGSITLNELIDILIEIFGNNHSFKKHAQKHLGVLKAINIINRYNGYHYSLQRQYYLKYGFDIESISSTFKTFFLKNNPERIYNR</sequence>
<comment type="caution">
    <text evidence="1">The sequence shown here is derived from an EMBL/GenBank/DDBJ whole genome shotgun (WGS) entry which is preliminary data.</text>
</comment>
<dbReference type="EMBL" id="WKLC01001325">
    <property type="protein sequence ID" value="MSE17712.1"/>
    <property type="molecule type" value="Genomic_DNA"/>
</dbReference>
<name>A0A7X2MQW2_ENTAG</name>
<evidence type="ECO:0000313" key="2">
    <source>
        <dbReference type="Proteomes" id="UP000461948"/>
    </source>
</evidence>
<reference evidence="1 2" key="1">
    <citation type="submission" date="2019-11" db="EMBL/GenBank/DDBJ databases">
        <title>Draft Genome Sequence of Plant Growth-Promoting Rhizosphere-Associated Bacteria.</title>
        <authorList>
            <person name="Vasilyev I.Y."/>
            <person name="Radchenko V."/>
            <person name="Ilnitskaya E.V."/>
        </authorList>
    </citation>
    <scope>NUCLEOTIDE SEQUENCE [LARGE SCALE GENOMIC DNA]</scope>
    <source>
        <strain evidence="1 2">VRA_MhP_f</strain>
    </source>
</reference>
<dbReference type="NCBIfam" id="NF038232">
    <property type="entry name" value="STM3845_fam"/>
    <property type="match status" value="1"/>
</dbReference>
<evidence type="ECO:0000313" key="1">
    <source>
        <dbReference type="EMBL" id="MSE17712.1"/>
    </source>
</evidence>